<evidence type="ECO:0000259" key="10">
    <source>
        <dbReference type="Pfam" id="PF02838"/>
    </source>
</evidence>
<dbReference type="InterPro" id="IPR029018">
    <property type="entry name" value="Hex-like_dom2"/>
</dbReference>
<sequence>MLVCGFQPHFILVSVDSGISLDTLKAVKPIKQPIIRELAMALTLTITELNNLDSAYNICFELYNDSEQPLHNWRLHLSLVGLINASSCHGATFVRQDGSYLALQSQTGATLEAKQTLAFGFTGEKLAMKKVTDMPIGCYLSADNIEQPIMLELVPFTLPSIAVNPLLMPERNNDYLSDVAIIPRPADINLNQTPLKLPQQLLFDDNDFGHLATLFSAQLKQHDVSLASARSANIRLQLDPSLPCEAYRLCLDDVVVISASGEQGFAYGLTSLAQCLNSSTAQRKGVINDYPRFTYRGFMLDCVRHFRSVEKIKQLIDQLAYYKFNTLHWHLTDDEAWRLEIKAFPQLTKQTAFRGHDQAIEAQFGSGPAPYGGYYSQQDVKDVVSYAQQRQITIIPEIDIPGHCRAALKALPELLIEPADTSNYLSVQFYHDNVLNPALEGTYQFIDAVIQEVCALFPGPYVHVGADEVPKGVWQDSPACQEKMQAQGYQDIRELQGYLLRHVQDNLRQQGKTLLGWEEALDGDKLAQDAIICAWNGTQNGISAANKGYKVIMTPAHYTYLDMAYDNSESEPGTTWASALNLQQCYEYDVFDAELTATGKDNILGMQYAIWTEFINTDKQLDYMVFPRLLAGAENAWTGRSNKNWQGFVQRLYLQQDYLDWQGIQYRPL</sequence>
<dbReference type="GO" id="GO:0004563">
    <property type="term" value="F:beta-N-acetylhexosaminidase activity"/>
    <property type="evidence" value="ECO:0007669"/>
    <property type="project" value="UniProtKB-EC"/>
</dbReference>
<dbReference type="AlphaFoldDB" id="A0A418YG70"/>
<proteinExistence type="inferred from homology"/>
<dbReference type="EMBL" id="QZCH01000008">
    <property type="protein sequence ID" value="RJG48467.1"/>
    <property type="molecule type" value="Genomic_DNA"/>
</dbReference>
<gene>
    <name evidence="11" type="ORF">D1Z90_08215</name>
</gene>
<accession>A0A418YG70</accession>
<keyword evidence="5" id="KW-0326">Glycosidase</keyword>
<comment type="similarity">
    <text evidence="2">Belongs to the glycosyl hydrolase 20 family.</text>
</comment>
<dbReference type="Gene3D" id="3.30.379.10">
    <property type="entry name" value="Chitobiase/beta-hexosaminidase domain 2-like"/>
    <property type="match status" value="1"/>
</dbReference>
<dbReference type="RefSeq" id="WP_119910277.1">
    <property type="nucleotide sequence ID" value="NZ_QZCH01000008.1"/>
</dbReference>
<dbReference type="EC" id="3.2.1.52" evidence="3"/>
<reference evidence="11 12" key="1">
    <citation type="submission" date="2018-09" db="EMBL/GenBank/DDBJ databases">
        <authorList>
            <person name="Wang F."/>
        </authorList>
    </citation>
    <scope>NUCLEOTIDE SEQUENCE [LARGE SCALE GENOMIC DNA]</scope>
    <source>
        <strain evidence="11 12">PLHSC7-2</strain>
    </source>
</reference>
<dbReference type="PRINTS" id="PR00738">
    <property type="entry name" value="GLHYDRLASE20"/>
</dbReference>
<dbReference type="GO" id="GO:0005975">
    <property type="term" value="P:carbohydrate metabolic process"/>
    <property type="evidence" value="ECO:0007669"/>
    <property type="project" value="InterPro"/>
</dbReference>
<evidence type="ECO:0000256" key="6">
    <source>
        <dbReference type="ARBA" id="ARBA00030512"/>
    </source>
</evidence>
<evidence type="ECO:0000256" key="4">
    <source>
        <dbReference type="ARBA" id="ARBA00022801"/>
    </source>
</evidence>
<evidence type="ECO:0000256" key="5">
    <source>
        <dbReference type="ARBA" id="ARBA00023295"/>
    </source>
</evidence>
<dbReference type="PANTHER" id="PTHR22600">
    <property type="entry name" value="BETA-HEXOSAMINIDASE"/>
    <property type="match status" value="1"/>
</dbReference>
<name>A0A418YG70_9GAMM</name>
<comment type="catalytic activity">
    <reaction evidence="1">
        <text>Hydrolysis of terminal non-reducing N-acetyl-D-hexosamine residues in N-acetyl-beta-D-hexosaminides.</text>
        <dbReference type="EC" id="3.2.1.52"/>
    </reaction>
</comment>
<dbReference type="InterPro" id="IPR017853">
    <property type="entry name" value="GH"/>
</dbReference>
<dbReference type="GO" id="GO:0030203">
    <property type="term" value="P:glycosaminoglycan metabolic process"/>
    <property type="evidence" value="ECO:0007669"/>
    <property type="project" value="TreeGrafter"/>
</dbReference>
<evidence type="ECO:0000256" key="7">
    <source>
        <dbReference type="ARBA" id="ARBA00033000"/>
    </source>
</evidence>
<keyword evidence="4" id="KW-0378">Hydrolase</keyword>
<keyword evidence="12" id="KW-1185">Reference proteome</keyword>
<dbReference type="Gene3D" id="2.60.40.290">
    <property type="match status" value="1"/>
</dbReference>
<dbReference type="Proteomes" id="UP000283255">
    <property type="component" value="Unassembled WGS sequence"/>
</dbReference>
<dbReference type="Gene3D" id="3.20.20.80">
    <property type="entry name" value="Glycosidases"/>
    <property type="match status" value="1"/>
</dbReference>
<dbReference type="SUPFAM" id="SSF55545">
    <property type="entry name" value="beta-N-acetylhexosaminidase-like domain"/>
    <property type="match status" value="1"/>
</dbReference>
<evidence type="ECO:0000259" key="9">
    <source>
        <dbReference type="Pfam" id="PF00728"/>
    </source>
</evidence>
<dbReference type="InterPro" id="IPR015882">
    <property type="entry name" value="HEX_bac_N"/>
</dbReference>
<evidence type="ECO:0000256" key="8">
    <source>
        <dbReference type="PIRSR" id="PIRSR625705-1"/>
    </source>
</evidence>
<protein>
    <recommendedName>
        <fullName evidence="3">beta-N-acetylhexosaminidase</fullName>
        <ecNumber evidence="3">3.2.1.52</ecNumber>
    </recommendedName>
    <alternativeName>
        <fullName evidence="6">Beta-N-acetylhexosaminidase</fullName>
    </alternativeName>
    <alternativeName>
        <fullName evidence="7">N-acetyl-beta-glucosaminidase</fullName>
    </alternativeName>
</protein>
<comment type="caution">
    <text evidence="11">The sequence shown here is derived from an EMBL/GenBank/DDBJ whole genome shotgun (WGS) entry which is preliminary data.</text>
</comment>
<dbReference type="SUPFAM" id="SSF49384">
    <property type="entry name" value="Carbohydrate-binding domain"/>
    <property type="match status" value="1"/>
</dbReference>
<evidence type="ECO:0000256" key="1">
    <source>
        <dbReference type="ARBA" id="ARBA00001231"/>
    </source>
</evidence>
<evidence type="ECO:0000313" key="11">
    <source>
        <dbReference type="EMBL" id="RJG48467.1"/>
    </source>
</evidence>
<dbReference type="PANTHER" id="PTHR22600:SF57">
    <property type="entry name" value="BETA-N-ACETYLHEXOSAMINIDASE"/>
    <property type="match status" value="1"/>
</dbReference>
<feature type="domain" description="Glycoside hydrolase family 20 catalytic" evidence="9">
    <location>
        <begin position="293"/>
        <end position="639"/>
    </location>
</feature>
<dbReference type="OrthoDB" id="9763537at2"/>
<dbReference type="GO" id="GO:0016020">
    <property type="term" value="C:membrane"/>
    <property type="evidence" value="ECO:0007669"/>
    <property type="project" value="TreeGrafter"/>
</dbReference>
<dbReference type="GO" id="GO:0030247">
    <property type="term" value="F:polysaccharide binding"/>
    <property type="evidence" value="ECO:0007669"/>
    <property type="project" value="InterPro"/>
</dbReference>
<dbReference type="CDD" id="cd06563">
    <property type="entry name" value="GH20_chitobiase-like"/>
    <property type="match status" value="1"/>
</dbReference>
<dbReference type="SUPFAM" id="SSF51445">
    <property type="entry name" value="(Trans)glycosidases"/>
    <property type="match status" value="1"/>
</dbReference>
<evidence type="ECO:0000256" key="2">
    <source>
        <dbReference type="ARBA" id="ARBA00006285"/>
    </source>
</evidence>
<dbReference type="InterPro" id="IPR025705">
    <property type="entry name" value="Beta_hexosaminidase_sua/sub"/>
</dbReference>
<organism evidence="11 12">
    <name type="scientific">Motilimonas pumila</name>
    <dbReference type="NCBI Taxonomy" id="2303987"/>
    <lineage>
        <taxon>Bacteria</taxon>
        <taxon>Pseudomonadati</taxon>
        <taxon>Pseudomonadota</taxon>
        <taxon>Gammaproteobacteria</taxon>
        <taxon>Alteromonadales</taxon>
        <taxon>Alteromonadales genera incertae sedis</taxon>
        <taxon>Motilimonas</taxon>
    </lineage>
</organism>
<dbReference type="InterPro" id="IPR008965">
    <property type="entry name" value="CBM2/CBM3_carb-bd_dom_sf"/>
</dbReference>
<feature type="active site" description="Proton donor" evidence="8">
    <location>
        <position position="468"/>
    </location>
</feature>
<dbReference type="InterPro" id="IPR015883">
    <property type="entry name" value="Glyco_hydro_20_cat"/>
</dbReference>
<reference evidence="11 12" key="2">
    <citation type="submission" date="2019-01" db="EMBL/GenBank/DDBJ databases">
        <title>Motilimonas pumilus sp. nov., isolated from the gut of sea cucumber (Apostichopus japonicus).</title>
        <authorList>
            <person name="Wang F.-Q."/>
            <person name="Ren L.-H."/>
            <person name="Lin Y.-W."/>
            <person name="Sun G.-H."/>
            <person name="Du Z.-J."/>
            <person name="Zhao J.-X."/>
            <person name="Liu X.-J."/>
            <person name="Liu L.-J."/>
        </authorList>
    </citation>
    <scope>NUCLEOTIDE SEQUENCE [LARGE SCALE GENOMIC DNA]</scope>
    <source>
        <strain evidence="11 12">PLHSC7-2</strain>
    </source>
</reference>
<dbReference type="Pfam" id="PF00728">
    <property type="entry name" value="Glyco_hydro_20"/>
    <property type="match status" value="1"/>
</dbReference>
<evidence type="ECO:0000256" key="3">
    <source>
        <dbReference type="ARBA" id="ARBA00012663"/>
    </source>
</evidence>
<dbReference type="InterPro" id="IPR012291">
    <property type="entry name" value="CBM2_carb-bd_dom_sf"/>
</dbReference>
<dbReference type="Pfam" id="PF02838">
    <property type="entry name" value="Glyco_hydro_20b"/>
    <property type="match status" value="1"/>
</dbReference>
<feature type="domain" description="Beta-hexosaminidase bacterial type N-terminal" evidence="10">
    <location>
        <begin position="180"/>
        <end position="290"/>
    </location>
</feature>
<evidence type="ECO:0000313" key="12">
    <source>
        <dbReference type="Proteomes" id="UP000283255"/>
    </source>
</evidence>